<dbReference type="STRING" id="2010991.A0A3M2RJ28"/>
<dbReference type="PANTHER" id="PTHR35043:SF9">
    <property type="match status" value="1"/>
</dbReference>
<accession>A0A3M2RJ28</accession>
<feature type="transmembrane region" description="Helical" evidence="2">
    <location>
        <begin position="27"/>
        <end position="47"/>
    </location>
</feature>
<feature type="transmembrane region" description="Helical" evidence="2">
    <location>
        <begin position="551"/>
        <end position="573"/>
    </location>
</feature>
<name>A0A3M2RJ28_9HYPO</name>
<evidence type="ECO:0000313" key="4">
    <source>
        <dbReference type="Proteomes" id="UP000277212"/>
    </source>
</evidence>
<comment type="caution">
    <text evidence="3">The sequence shown here is derived from an EMBL/GenBank/DDBJ whole genome shotgun (WGS) entry which is preliminary data.</text>
</comment>
<keyword evidence="2" id="KW-1133">Transmembrane helix</keyword>
<feature type="region of interest" description="Disordered" evidence="1">
    <location>
        <begin position="120"/>
        <end position="148"/>
    </location>
</feature>
<dbReference type="EMBL" id="NKUJ01000457">
    <property type="protein sequence ID" value="RMJ04895.1"/>
    <property type="molecule type" value="Genomic_DNA"/>
</dbReference>
<feature type="compositionally biased region" description="Basic and acidic residues" evidence="1">
    <location>
        <begin position="133"/>
        <end position="142"/>
    </location>
</feature>
<gene>
    <name evidence="3" type="ORF">CDV36_014430</name>
</gene>
<dbReference type="Proteomes" id="UP000277212">
    <property type="component" value="Unassembled WGS sequence"/>
</dbReference>
<protein>
    <submittedName>
        <fullName evidence="3">Uncharacterized protein</fullName>
    </submittedName>
</protein>
<evidence type="ECO:0000256" key="1">
    <source>
        <dbReference type="SAM" id="MobiDB-lite"/>
    </source>
</evidence>
<evidence type="ECO:0000256" key="2">
    <source>
        <dbReference type="SAM" id="Phobius"/>
    </source>
</evidence>
<sequence length="600" mass="68998">MDRIFGNGSASHRTATWEPEPTQRGTFSILSTCLITLSLCVWTAVHLNIPSREERSQDEPRDDSSEKWWSWKSLRWTAQTFRKAGWMILGILAPELVLFTALQQFWDASDLRDLPLEAAGSRTEAAETGTEAAESRTDRDLESCPDGGNDADKKPKCSLVHGYFAAMGGFEFVTGDDYDIFPRKTSGAKRTALTITPAGLRYLVENTQVKIPKLRRKLNTFGHALCALLVYCLWWYKPLDIGEPVQIPVGEETADYVVAMCVASKLDHHYSELYDLHEEWHSGLRWPCFRLFLETDNSNEIWIHKWSKNRKRDGISWILRICGLNKARRLSDLILVVYIDAGNELQIHIRKDQTWIQTQPQPAGPGKQRKCFQLHSSLSFIELDNCDTRRWELALRALSKLSGQTESRWYGFREAQDSLTDRIRNFPRFNGVRRSWPLYLVLSIIGSIYGGLHCLAWNAPFATDLERLLWRLSSVTVSSIGALIPLLYTWEQAPPIWRDFGEWTDPIDTVGQWIYDNTLGMIEHGLHPPWNRWIKNIGFWSLVPALYLFRALYDVLIVGLMLLYCLARVYLVVECFINLAHLPDSAYLLPKWSQYVPHIS</sequence>
<keyword evidence="2" id="KW-0472">Membrane</keyword>
<proteinExistence type="predicted"/>
<dbReference type="OrthoDB" id="5092703at2759"/>
<feature type="transmembrane region" description="Helical" evidence="2">
    <location>
        <begin position="468"/>
        <end position="488"/>
    </location>
</feature>
<keyword evidence="4" id="KW-1185">Reference proteome</keyword>
<feature type="compositionally biased region" description="Low complexity" evidence="1">
    <location>
        <begin position="120"/>
        <end position="132"/>
    </location>
</feature>
<dbReference type="AlphaFoldDB" id="A0A3M2RJ28"/>
<reference evidence="3 4" key="1">
    <citation type="submission" date="2017-06" db="EMBL/GenBank/DDBJ databases">
        <title>Comparative genomic analysis of Ambrosia Fusariam Clade fungi.</title>
        <authorList>
            <person name="Stajich J.E."/>
            <person name="Carrillo J."/>
            <person name="Kijimoto T."/>
            <person name="Eskalen A."/>
            <person name="O'Donnell K."/>
            <person name="Kasson M."/>
        </authorList>
    </citation>
    <scope>NUCLEOTIDE SEQUENCE [LARGE SCALE GENOMIC DNA]</scope>
    <source>
        <strain evidence="3">UCR3666</strain>
    </source>
</reference>
<feature type="transmembrane region" description="Helical" evidence="2">
    <location>
        <begin position="436"/>
        <end position="456"/>
    </location>
</feature>
<evidence type="ECO:0000313" key="3">
    <source>
        <dbReference type="EMBL" id="RMJ04895.1"/>
    </source>
</evidence>
<organism evidence="3 4">
    <name type="scientific">Fusarium kuroshium</name>
    <dbReference type="NCBI Taxonomy" id="2010991"/>
    <lineage>
        <taxon>Eukaryota</taxon>
        <taxon>Fungi</taxon>
        <taxon>Dikarya</taxon>
        <taxon>Ascomycota</taxon>
        <taxon>Pezizomycotina</taxon>
        <taxon>Sordariomycetes</taxon>
        <taxon>Hypocreomycetidae</taxon>
        <taxon>Hypocreales</taxon>
        <taxon>Nectriaceae</taxon>
        <taxon>Fusarium</taxon>
        <taxon>Fusarium solani species complex</taxon>
    </lineage>
</organism>
<dbReference type="PANTHER" id="PTHR35043">
    <property type="entry name" value="TRANSCRIPTION FACTOR DOMAIN-CONTAINING PROTEIN"/>
    <property type="match status" value="1"/>
</dbReference>
<keyword evidence="2" id="KW-0812">Transmembrane</keyword>